<keyword evidence="4 7" id="KW-1133">Transmembrane helix</keyword>
<feature type="domain" description="G-protein coupled receptors family 1 profile" evidence="8">
    <location>
        <begin position="76"/>
        <end position="368"/>
    </location>
</feature>
<evidence type="ECO:0000313" key="9">
    <source>
        <dbReference type="EMBL" id="TRY77056.1"/>
    </source>
</evidence>
<dbReference type="PANTHER" id="PTHR46641">
    <property type="entry name" value="FMRFAMIDE RECEPTOR-RELATED"/>
    <property type="match status" value="1"/>
</dbReference>
<feature type="non-terminal residue" evidence="9">
    <location>
        <position position="463"/>
    </location>
</feature>
<evidence type="ECO:0000256" key="3">
    <source>
        <dbReference type="ARBA" id="ARBA00022692"/>
    </source>
</evidence>
<dbReference type="GO" id="GO:0016020">
    <property type="term" value="C:membrane"/>
    <property type="evidence" value="ECO:0007669"/>
    <property type="project" value="UniProtKB-SubCell"/>
</dbReference>
<gene>
    <name evidence="9" type="ORF">TCAL_10225</name>
</gene>
<dbReference type="OMA" id="WIRIRRC"/>
<organism evidence="9 10">
    <name type="scientific">Tigriopus californicus</name>
    <name type="common">Marine copepod</name>
    <dbReference type="NCBI Taxonomy" id="6832"/>
    <lineage>
        <taxon>Eukaryota</taxon>
        <taxon>Metazoa</taxon>
        <taxon>Ecdysozoa</taxon>
        <taxon>Arthropoda</taxon>
        <taxon>Crustacea</taxon>
        <taxon>Multicrustacea</taxon>
        <taxon>Hexanauplia</taxon>
        <taxon>Copepoda</taxon>
        <taxon>Harpacticoida</taxon>
        <taxon>Harpacticidae</taxon>
        <taxon>Tigriopus</taxon>
    </lineage>
</organism>
<proteinExistence type="inferred from homology"/>
<reference evidence="9 10" key="1">
    <citation type="journal article" date="2018" name="Nat. Ecol. Evol.">
        <title>Genomic signatures of mitonuclear coevolution across populations of Tigriopus californicus.</title>
        <authorList>
            <person name="Barreto F.S."/>
            <person name="Watson E.T."/>
            <person name="Lima T.G."/>
            <person name="Willett C.S."/>
            <person name="Edmands S."/>
            <person name="Li W."/>
            <person name="Burton R.S."/>
        </authorList>
    </citation>
    <scope>NUCLEOTIDE SEQUENCE [LARGE SCALE GENOMIC DNA]</scope>
    <source>
        <strain evidence="9 10">San Diego</strain>
    </source>
</reference>
<sequence length="463" mass="51312">MASPSTTIDSALMEKQGAPINGSATTSTLAPPLSVVNCSIFEPIPYCDTWDAFLDKYSLATEGIGLFIVAIIGILANSLSITILAQRTMKTQISALLITLAVFDIMFLFCTFPVFTVNSANKFVGYLNQCIYPEEDPWSLLTPGMAYVYKVSLPFLYGFVHVSKVGSVFTTLAVSLERYFAVCKPLWIRIRRCHPANYIVIVTLFAFGFNITKFMEFETQTDNGVTDIYPTSIRTNMNYIVYYNFWTKTLVSELFPFVALLYLNACIFRDIRRSVKIQKNLRCTQSQKEEIKSANVVVGVVALAIFCHSWKIPPDLYEAYIKLKGESADDPECPEVGGHTTTNVIIEMFIDTGHLLVGVNSASNFFIYLILRKNFRAATKRFLTCQPAPVASNHFRHPTVITRSTNISDNGLNHSPVTDDELCSEEENGGREIIEMKKMKNRRKAGVGGSGVGGSGGRASGGP</sequence>
<evidence type="ECO:0000313" key="10">
    <source>
        <dbReference type="Proteomes" id="UP000318571"/>
    </source>
</evidence>
<evidence type="ECO:0000256" key="2">
    <source>
        <dbReference type="ARBA" id="ARBA00010663"/>
    </source>
</evidence>
<comment type="subcellular location">
    <subcellularLocation>
        <location evidence="1">Membrane</location>
    </subcellularLocation>
</comment>
<evidence type="ECO:0000256" key="4">
    <source>
        <dbReference type="ARBA" id="ARBA00022989"/>
    </source>
</evidence>
<protein>
    <recommendedName>
        <fullName evidence="8">G-protein coupled receptors family 1 profile domain-containing protein</fullName>
    </recommendedName>
</protein>
<evidence type="ECO:0000256" key="6">
    <source>
        <dbReference type="SAM" id="MobiDB-lite"/>
    </source>
</evidence>
<feature type="transmembrane region" description="Helical" evidence="7">
    <location>
        <begin position="155"/>
        <end position="176"/>
    </location>
</feature>
<comment type="caution">
    <text evidence="9">The sequence shown here is derived from an EMBL/GenBank/DDBJ whole genome shotgun (WGS) entry which is preliminary data.</text>
</comment>
<keyword evidence="10" id="KW-1185">Reference proteome</keyword>
<dbReference type="GO" id="GO:0004930">
    <property type="term" value="F:G protein-coupled receptor activity"/>
    <property type="evidence" value="ECO:0007669"/>
    <property type="project" value="InterPro"/>
</dbReference>
<dbReference type="Proteomes" id="UP000318571">
    <property type="component" value="Chromosome 5"/>
</dbReference>
<feature type="region of interest" description="Disordered" evidence="6">
    <location>
        <begin position="437"/>
        <end position="463"/>
    </location>
</feature>
<evidence type="ECO:0000259" key="8">
    <source>
        <dbReference type="PROSITE" id="PS50262"/>
    </source>
</evidence>
<feature type="transmembrane region" description="Helical" evidence="7">
    <location>
        <begin position="96"/>
        <end position="115"/>
    </location>
</feature>
<evidence type="ECO:0000256" key="1">
    <source>
        <dbReference type="ARBA" id="ARBA00004370"/>
    </source>
</evidence>
<comment type="similarity">
    <text evidence="2">Belongs to the G-protein coupled receptor 1 family.</text>
</comment>
<dbReference type="Gene3D" id="1.20.1070.10">
    <property type="entry name" value="Rhodopsin 7-helix transmembrane proteins"/>
    <property type="match status" value="1"/>
</dbReference>
<dbReference type="CDD" id="cd14978">
    <property type="entry name" value="7tmA_FMRFamide_R-like"/>
    <property type="match status" value="1"/>
</dbReference>
<dbReference type="STRING" id="6832.A0A553PHA6"/>
<dbReference type="InterPro" id="IPR017452">
    <property type="entry name" value="GPCR_Rhodpsn_7TM"/>
</dbReference>
<dbReference type="InterPro" id="IPR052954">
    <property type="entry name" value="GPCR-Ligand_Int"/>
</dbReference>
<feature type="transmembrane region" description="Helical" evidence="7">
    <location>
        <begin position="293"/>
        <end position="312"/>
    </location>
</feature>
<dbReference type="Pfam" id="PF00001">
    <property type="entry name" value="7tm_1"/>
    <property type="match status" value="1"/>
</dbReference>
<keyword evidence="3 7" id="KW-0812">Transmembrane</keyword>
<evidence type="ECO:0000256" key="7">
    <source>
        <dbReference type="SAM" id="Phobius"/>
    </source>
</evidence>
<dbReference type="SUPFAM" id="SSF81321">
    <property type="entry name" value="Family A G protein-coupled receptor-like"/>
    <property type="match status" value="1"/>
</dbReference>
<feature type="transmembrane region" description="Helical" evidence="7">
    <location>
        <begin position="353"/>
        <end position="371"/>
    </location>
</feature>
<dbReference type="PANTHER" id="PTHR46641:SF2">
    <property type="entry name" value="FMRFAMIDE RECEPTOR"/>
    <property type="match status" value="1"/>
</dbReference>
<name>A0A553PHA6_TIGCA</name>
<keyword evidence="5 7" id="KW-0472">Membrane</keyword>
<evidence type="ECO:0000256" key="5">
    <source>
        <dbReference type="ARBA" id="ARBA00023136"/>
    </source>
</evidence>
<dbReference type="PROSITE" id="PS50262">
    <property type="entry name" value="G_PROTEIN_RECEP_F1_2"/>
    <property type="match status" value="1"/>
</dbReference>
<dbReference type="AlphaFoldDB" id="A0A553PHA6"/>
<feature type="compositionally biased region" description="Gly residues" evidence="6">
    <location>
        <begin position="446"/>
        <end position="463"/>
    </location>
</feature>
<feature type="transmembrane region" description="Helical" evidence="7">
    <location>
        <begin position="254"/>
        <end position="272"/>
    </location>
</feature>
<feature type="transmembrane region" description="Helical" evidence="7">
    <location>
        <begin position="196"/>
        <end position="215"/>
    </location>
</feature>
<dbReference type="PRINTS" id="PR00237">
    <property type="entry name" value="GPCRRHODOPSN"/>
</dbReference>
<accession>A0A553PHA6</accession>
<feature type="transmembrane region" description="Helical" evidence="7">
    <location>
        <begin position="64"/>
        <end position="84"/>
    </location>
</feature>
<dbReference type="InterPro" id="IPR000276">
    <property type="entry name" value="GPCR_Rhodpsn"/>
</dbReference>
<dbReference type="EMBL" id="VCGU01000004">
    <property type="protein sequence ID" value="TRY77056.1"/>
    <property type="molecule type" value="Genomic_DNA"/>
</dbReference>